<evidence type="ECO:0000313" key="4">
    <source>
        <dbReference type="Proteomes" id="UP001185779"/>
    </source>
</evidence>
<evidence type="ECO:0000313" key="3">
    <source>
        <dbReference type="EMBL" id="MDV6313335.1"/>
    </source>
</evidence>
<evidence type="ECO:0000313" key="5">
    <source>
        <dbReference type="Proteomes" id="UP001185922"/>
    </source>
</evidence>
<keyword evidence="1" id="KW-0472">Membrane</keyword>
<dbReference type="PANTHER" id="PTHR40057:SF1">
    <property type="entry name" value="SLR1162 PROTEIN"/>
    <property type="match status" value="1"/>
</dbReference>
<accession>A0AAE4U696</accession>
<keyword evidence="3" id="KW-0503">Monooxygenase</keyword>
<dbReference type="EMBL" id="JAWLKI010000048">
    <property type="protein sequence ID" value="MDV6310186.1"/>
    <property type="molecule type" value="Genomic_DNA"/>
</dbReference>
<name>A0AAE4U696_9ACTN</name>
<reference evidence="3 4" key="1">
    <citation type="submission" date="2023-10" db="EMBL/GenBank/DDBJ databases">
        <title>Development of a sustainable strategy for remediation of hydrocarbon-contaminated territories based on the waste exchange concept.</title>
        <authorList>
            <person name="Krivoruchko A."/>
        </authorList>
    </citation>
    <scope>NUCLEOTIDE SEQUENCE</scope>
    <source>
        <strain evidence="2 4">IEGM 1266</strain>
        <strain evidence="3">IEGM 1279</strain>
    </source>
</reference>
<keyword evidence="1" id="KW-1133">Transmembrane helix</keyword>
<feature type="transmembrane region" description="Helical" evidence="1">
    <location>
        <begin position="242"/>
        <end position="262"/>
    </location>
</feature>
<gene>
    <name evidence="2" type="ORF">R3P94_23280</name>
    <name evidence="3" type="ORF">R3Q15_15760</name>
</gene>
<dbReference type="RefSeq" id="WP_024497905.1">
    <property type="nucleotide sequence ID" value="NZ_CP091855.1"/>
</dbReference>
<proteinExistence type="predicted"/>
<evidence type="ECO:0000313" key="2">
    <source>
        <dbReference type="EMBL" id="MDV6310186.1"/>
    </source>
</evidence>
<dbReference type="GO" id="GO:0004497">
    <property type="term" value="F:monooxygenase activity"/>
    <property type="evidence" value="ECO:0007669"/>
    <property type="project" value="UniProtKB-KW"/>
</dbReference>
<keyword evidence="4" id="KW-1185">Reference proteome</keyword>
<dbReference type="AlphaFoldDB" id="A0AAE4U696"/>
<dbReference type="Proteomes" id="UP001185779">
    <property type="component" value="Unassembled WGS sequence"/>
</dbReference>
<keyword evidence="3" id="KW-0560">Oxidoreductase</keyword>
<feature type="transmembrane region" description="Helical" evidence="1">
    <location>
        <begin position="211"/>
        <end position="230"/>
    </location>
</feature>
<dbReference type="GeneID" id="77172395"/>
<comment type="caution">
    <text evidence="3">The sequence shown here is derived from an EMBL/GenBank/DDBJ whole genome shotgun (WGS) entry which is preliminary data.</text>
</comment>
<protein>
    <submittedName>
        <fullName evidence="3">Antibiotic biosynthesis monooxygenase</fullName>
    </submittedName>
</protein>
<dbReference type="InterPro" id="IPR011008">
    <property type="entry name" value="Dimeric_a/b-barrel"/>
</dbReference>
<dbReference type="PANTHER" id="PTHR40057">
    <property type="entry name" value="SLR1162 PROTEIN"/>
    <property type="match status" value="1"/>
</dbReference>
<organism evidence="3 5">
    <name type="scientific">Gordonia amicalis</name>
    <dbReference type="NCBI Taxonomy" id="89053"/>
    <lineage>
        <taxon>Bacteria</taxon>
        <taxon>Bacillati</taxon>
        <taxon>Actinomycetota</taxon>
        <taxon>Actinomycetes</taxon>
        <taxon>Mycobacteriales</taxon>
        <taxon>Gordoniaceae</taxon>
        <taxon>Gordonia</taxon>
    </lineage>
</organism>
<dbReference type="InterPro" id="IPR038762">
    <property type="entry name" value="ABM_predict"/>
</dbReference>
<dbReference type="SUPFAM" id="SSF54909">
    <property type="entry name" value="Dimeric alpha+beta barrel"/>
    <property type="match status" value="2"/>
</dbReference>
<dbReference type="EMBL" id="JAWLKH010000017">
    <property type="protein sequence ID" value="MDV6313335.1"/>
    <property type="molecule type" value="Genomic_DNA"/>
</dbReference>
<dbReference type="Proteomes" id="UP001185922">
    <property type="component" value="Unassembled WGS sequence"/>
</dbReference>
<feature type="transmembrane region" description="Helical" evidence="1">
    <location>
        <begin position="283"/>
        <end position="308"/>
    </location>
</feature>
<keyword evidence="1" id="KW-0812">Transmembrane</keyword>
<evidence type="ECO:0000256" key="1">
    <source>
        <dbReference type="SAM" id="Phobius"/>
    </source>
</evidence>
<sequence>MITTVSVFHPVSQTGFADWAALLAASAADSEGCLSARVSTVADGRFEPAVAATFVDEKACDRWVDSPRRAEILRDGRVHGWMASAPMLELVDGVPPPPGVGAFRHDIVSGKVDAFIDAQRDLTGAAGEFSGYEGTSLFVDEDRETALSVLRFRTDRQLSAWVSSRERSAALSGLRSSLTHDFETMSSTTAFGTTVRNDHGRIRQTPNWKSAMMVLLVLYPTVMVLSRFLGPVLDRIGAQPWLALWLSQVVSVGLMQWWLMPWAAKPFRRWLDPVDGNSLRSNLAGAGVILLVYVGCLAIFANVTWLQFWDYVDS</sequence>